<dbReference type="InterPro" id="IPR056098">
    <property type="entry name" value="Acb2/Tad1_hairpin"/>
</dbReference>
<evidence type="ECO:0000256" key="1">
    <source>
        <dbReference type="ARBA" id="ARBA00022741"/>
    </source>
</evidence>
<keyword evidence="1" id="KW-0547">Nucleotide-binding</keyword>
<dbReference type="Pfam" id="PF24729">
    <property type="entry name" value="Acb2_Tad1_hairpin"/>
    <property type="match status" value="1"/>
</dbReference>
<dbReference type="Proteomes" id="UP000184480">
    <property type="component" value="Unassembled WGS sequence"/>
</dbReference>
<dbReference type="RefSeq" id="WP_062175670.1">
    <property type="nucleotide sequence ID" value="NZ_BBXL01000001.1"/>
</dbReference>
<dbReference type="AlphaFoldDB" id="A0A1M4UHM2"/>
<dbReference type="STRING" id="1346286.SAMN05444362_101607"/>
<evidence type="ECO:0000259" key="2">
    <source>
        <dbReference type="Pfam" id="PF24729"/>
    </source>
</evidence>
<evidence type="ECO:0000313" key="3">
    <source>
        <dbReference type="EMBL" id="SHE56256.1"/>
    </source>
</evidence>
<feature type="domain" description="Acb2/Tad1 hairpin" evidence="2">
    <location>
        <begin position="11"/>
        <end position="48"/>
    </location>
</feature>
<sequence>MERNQEFFANKESIDGIKNIIKRIKRLGPNRERSLAITKLQEGLLWLVLDSSRSNDEPDPDWL</sequence>
<proteinExistence type="predicted"/>
<organism evidence="3 4">
    <name type="scientific">Dysgonomonas macrotermitis</name>
    <dbReference type="NCBI Taxonomy" id="1346286"/>
    <lineage>
        <taxon>Bacteria</taxon>
        <taxon>Pseudomonadati</taxon>
        <taxon>Bacteroidota</taxon>
        <taxon>Bacteroidia</taxon>
        <taxon>Bacteroidales</taxon>
        <taxon>Dysgonomonadaceae</taxon>
        <taxon>Dysgonomonas</taxon>
    </lineage>
</organism>
<evidence type="ECO:0000313" key="4">
    <source>
        <dbReference type="Proteomes" id="UP000184480"/>
    </source>
</evidence>
<accession>A0A1M4UHM2</accession>
<gene>
    <name evidence="3" type="ORF">SAMN05444362_101607</name>
</gene>
<reference evidence="4" key="1">
    <citation type="submission" date="2016-11" db="EMBL/GenBank/DDBJ databases">
        <authorList>
            <person name="Varghese N."/>
            <person name="Submissions S."/>
        </authorList>
    </citation>
    <scope>NUCLEOTIDE SEQUENCE [LARGE SCALE GENOMIC DNA]</scope>
    <source>
        <strain evidence="4">DSM 27370</strain>
    </source>
</reference>
<dbReference type="GO" id="GO:0000166">
    <property type="term" value="F:nucleotide binding"/>
    <property type="evidence" value="ECO:0007669"/>
    <property type="project" value="UniProtKB-KW"/>
</dbReference>
<name>A0A1M4UHM2_9BACT</name>
<dbReference type="EMBL" id="FQUC01000001">
    <property type="protein sequence ID" value="SHE56256.1"/>
    <property type="molecule type" value="Genomic_DNA"/>
</dbReference>
<keyword evidence="4" id="KW-1185">Reference proteome</keyword>
<protein>
    <recommendedName>
        <fullName evidence="2">Acb2/Tad1 hairpin domain-containing protein</fullName>
    </recommendedName>
</protein>
<dbReference type="OrthoDB" id="1097513at2"/>